<proteinExistence type="predicted"/>
<dbReference type="EMBL" id="LAZR01051040">
    <property type="protein sequence ID" value="KKK86019.1"/>
    <property type="molecule type" value="Genomic_DNA"/>
</dbReference>
<accession>A0A0F9B5V5</accession>
<name>A0A0F9B5V5_9ZZZZ</name>
<gene>
    <name evidence="1" type="ORF">LCGC14_2767410</name>
</gene>
<protein>
    <submittedName>
        <fullName evidence="1">Uncharacterized protein</fullName>
    </submittedName>
</protein>
<reference evidence="1" key="1">
    <citation type="journal article" date="2015" name="Nature">
        <title>Complex archaea that bridge the gap between prokaryotes and eukaryotes.</title>
        <authorList>
            <person name="Spang A."/>
            <person name="Saw J.H."/>
            <person name="Jorgensen S.L."/>
            <person name="Zaremba-Niedzwiedzka K."/>
            <person name="Martijn J."/>
            <person name="Lind A.E."/>
            <person name="van Eijk R."/>
            <person name="Schleper C."/>
            <person name="Guy L."/>
            <person name="Ettema T.J."/>
        </authorList>
    </citation>
    <scope>NUCLEOTIDE SEQUENCE</scope>
</reference>
<dbReference type="AlphaFoldDB" id="A0A0F9B5V5"/>
<sequence length="65" mass="6898">MYLPEPSITLIESFSPKFNACANSRAGHKPKWTSLPASPSVSANNLIPSPFTIPPHPGTAKPVQA</sequence>
<feature type="non-terminal residue" evidence="1">
    <location>
        <position position="65"/>
    </location>
</feature>
<comment type="caution">
    <text evidence="1">The sequence shown here is derived from an EMBL/GenBank/DDBJ whole genome shotgun (WGS) entry which is preliminary data.</text>
</comment>
<organism evidence="1">
    <name type="scientific">marine sediment metagenome</name>
    <dbReference type="NCBI Taxonomy" id="412755"/>
    <lineage>
        <taxon>unclassified sequences</taxon>
        <taxon>metagenomes</taxon>
        <taxon>ecological metagenomes</taxon>
    </lineage>
</organism>
<evidence type="ECO:0000313" key="1">
    <source>
        <dbReference type="EMBL" id="KKK86019.1"/>
    </source>
</evidence>